<name>A4BM42_9GAMM</name>
<feature type="binding site" evidence="5">
    <location>
        <position position="78"/>
    </location>
    <ligand>
        <name>S-adenosyl-L-methionine</name>
        <dbReference type="ChEBI" id="CHEBI:59789"/>
    </ligand>
</feature>
<comment type="similarity">
    <text evidence="5">Belongs to the methyltransferase superfamily. UbiG/COQ3 family.</text>
</comment>
<dbReference type="EMBL" id="AAOF01000001">
    <property type="protein sequence ID" value="EAR23380.1"/>
    <property type="molecule type" value="Genomic_DNA"/>
</dbReference>
<dbReference type="PANTHER" id="PTHR43464">
    <property type="entry name" value="METHYLTRANSFERASE"/>
    <property type="match status" value="1"/>
</dbReference>
<evidence type="ECO:0000313" key="8">
    <source>
        <dbReference type="Proteomes" id="UP000003374"/>
    </source>
</evidence>
<dbReference type="InterPro" id="IPR010233">
    <property type="entry name" value="UbiG_MeTrfase"/>
</dbReference>
<proteinExistence type="inferred from homology"/>
<dbReference type="EC" id="2.1.1.222" evidence="5"/>
<comment type="catalytic activity">
    <reaction evidence="5">
        <text>a 3-(all-trans-polyprenyl)benzene-1,2-diol + S-adenosyl-L-methionine = a 2-methoxy-6-(all-trans-polyprenyl)phenol + S-adenosyl-L-homocysteine + H(+)</text>
        <dbReference type="Rhea" id="RHEA:31411"/>
        <dbReference type="Rhea" id="RHEA-COMP:9550"/>
        <dbReference type="Rhea" id="RHEA-COMP:9551"/>
        <dbReference type="ChEBI" id="CHEBI:15378"/>
        <dbReference type="ChEBI" id="CHEBI:57856"/>
        <dbReference type="ChEBI" id="CHEBI:59789"/>
        <dbReference type="ChEBI" id="CHEBI:62729"/>
        <dbReference type="ChEBI" id="CHEBI:62731"/>
        <dbReference type="EC" id="2.1.1.222"/>
    </reaction>
</comment>
<reference evidence="7 8" key="1">
    <citation type="submission" date="2006-02" db="EMBL/GenBank/DDBJ databases">
        <authorList>
            <person name="Waterbury J."/>
            <person name="Ferriera S."/>
            <person name="Johnson J."/>
            <person name="Kravitz S."/>
            <person name="Halpern A."/>
            <person name="Remington K."/>
            <person name="Beeson K."/>
            <person name="Tran B."/>
            <person name="Rogers Y.-H."/>
            <person name="Friedman R."/>
            <person name="Venter J.C."/>
        </authorList>
    </citation>
    <scope>NUCLEOTIDE SEQUENCE [LARGE SCALE GENOMIC DNA]</scope>
    <source>
        <strain evidence="7 8">Nb-231</strain>
    </source>
</reference>
<gene>
    <name evidence="5" type="primary">ubiG</name>
    <name evidence="7" type="ORF">NB231_16208</name>
</gene>
<dbReference type="UniPathway" id="UPA00232"/>
<keyword evidence="2 5" id="KW-0808">Transferase</keyword>
<dbReference type="Pfam" id="PF08241">
    <property type="entry name" value="Methyltransf_11"/>
    <property type="match status" value="1"/>
</dbReference>
<dbReference type="CDD" id="cd02440">
    <property type="entry name" value="AdoMet_MTases"/>
    <property type="match status" value="1"/>
</dbReference>
<evidence type="ECO:0000259" key="6">
    <source>
        <dbReference type="Pfam" id="PF08241"/>
    </source>
</evidence>
<dbReference type="HAMAP" id="MF_00472">
    <property type="entry name" value="UbiG"/>
    <property type="match status" value="1"/>
</dbReference>
<comment type="function">
    <text evidence="5">O-methyltransferase that catalyzes the 2 O-methylation steps in the ubiquinone biosynthetic pathway.</text>
</comment>
<sequence>MPPNIDPLELAKFDRIASRWWDPEGEFKPLHQINPLRLAYVEQCLGGLANRRIVDVGCGGGLLSEAMARRGARVLGIDLAERSLAVARLHAAEAHTAVDYQLTSVEELAQSRPHEFDAVTCMELLEHVPDPAMSISACARLLRPGGVAIFSTINRNPKAYLLAIIGAEYVLRLLPCGTHDYRQFIRPSELGAWARAQGLLLQDLRGLGYNPITRRYALSHDVSVNYLAHFTLEQ</sequence>
<evidence type="ECO:0000256" key="3">
    <source>
        <dbReference type="ARBA" id="ARBA00022688"/>
    </source>
</evidence>
<dbReference type="GO" id="GO:0061542">
    <property type="term" value="F:3-demethylubiquinol 3-O-methyltransferase activity"/>
    <property type="evidence" value="ECO:0007669"/>
    <property type="project" value="UniProtKB-UniRule"/>
</dbReference>
<dbReference type="eggNOG" id="COG2227">
    <property type="taxonomic scope" value="Bacteria"/>
</dbReference>
<feature type="binding site" evidence="5">
    <location>
        <position position="122"/>
    </location>
    <ligand>
        <name>S-adenosyl-L-methionine</name>
        <dbReference type="ChEBI" id="CHEBI:59789"/>
    </ligand>
</feature>
<keyword evidence="4 5" id="KW-0949">S-adenosyl-L-methionine</keyword>
<dbReference type="Proteomes" id="UP000003374">
    <property type="component" value="Unassembled WGS sequence"/>
</dbReference>
<feature type="binding site" evidence="5">
    <location>
        <position position="37"/>
    </location>
    <ligand>
        <name>S-adenosyl-L-methionine</name>
        <dbReference type="ChEBI" id="CHEBI:59789"/>
    </ligand>
</feature>
<dbReference type="EC" id="2.1.1.64" evidence="5"/>
<dbReference type="RefSeq" id="WP_005004601.1">
    <property type="nucleotide sequence ID" value="NZ_CH672427.1"/>
</dbReference>
<dbReference type="SUPFAM" id="SSF53335">
    <property type="entry name" value="S-adenosyl-L-methionine-dependent methyltransferases"/>
    <property type="match status" value="1"/>
</dbReference>
<dbReference type="Gene3D" id="3.40.50.150">
    <property type="entry name" value="Vaccinia Virus protein VP39"/>
    <property type="match status" value="1"/>
</dbReference>
<evidence type="ECO:0000256" key="4">
    <source>
        <dbReference type="ARBA" id="ARBA00022691"/>
    </source>
</evidence>
<dbReference type="InterPro" id="IPR029063">
    <property type="entry name" value="SAM-dependent_MTases_sf"/>
</dbReference>
<dbReference type="AlphaFoldDB" id="A4BM42"/>
<dbReference type="STRING" id="314278.NB231_16208"/>
<dbReference type="GO" id="GO:0102208">
    <property type="term" value="F:2-polyprenyl-6-hydroxyphenol methylase activity"/>
    <property type="evidence" value="ECO:0007669"/>
    <property type="project" value="UniProtKB-EC"/>
</dbReference>
<evidence type="ECO:0000313" key="7">
    <source>
        <dbReference type="EMBL" id="EAR23380.1"/>
    </source>
</evidence>
<feature type="binding site" evidence="5">
    <location>
        <position position="57"/>
    </location>
    <ligand>
        <name>S-adenosyl-L-methionine</name>
        <dbReference type="ChEBI" id="CHEBI:59789"/>
    </ligand>
</feature>
<accession>A4BM42</accession>
<comment type="caution">
    <text evidence="7">The sequence shown here is derived from an EMBL/GenBank/DDBJ whole genome shotgun (WGS) entry which is preliminary data.</text>
</comment>
<organism evidence="7 8">
    <name type="scientific">Nitrococcus mobilis Nb-231</name>
    <dbReference type="NCBI Taxonomy" id="314278"/>
    <lineage>
        <taxon>Bacteria</taxon>
        <taxon>Pseudomonadati</taxon>
        <taxon>Pseudomonadota</taxon>
        <taxon>Gammaproteobacteria</taxon>
        <taxon>Chromatiales</taxon>
        <taxon>Ectothiorhodospiraceae</taxon>
        <taxon>Nitrococcus</taxon>
    </lineage>
</organism>
<feature type="domain" description="Methyltransferase type 11" evidence="6">
    <location>
        <begin position="54"/>
        <end position="150"/>
    </location>
</feature>
<protein>
    <recommendedName>
        <fullName evidence="5">Ubiquinone biosynthesis O-methyltransferase</fullName>
    </recommendedName>
    <alternativeName>
        <fullName evidence="5">2-polyprenyl-6-hydroxyphenol methylase</fullName>
        <ecNumber evidence="5">2.1.1.222</ecNumber>
    </alternativeName>
    <alternativeName>
        <fullName evidence="5">3-demethylubiquinone 3-O-methyltransferase</fullName>
        <ecNumber evidence="5">2.1.1.64</ecNumber>
    </alternativeName>
</protein>
<keyword evidence="8" id="KW-1185">Reference proteome</keyword>
<evidence type="ECO:0000256" key="2">
    <source>
        <dbReference type="ARBA" id="ARBA00022679"/>
    </source>
</evidence>
<dbReference type="HOGENOM" id="CLU_042432_5_0_6"/>
<keyword evidence="7" id="KW-0830">Ubiquinone</keyword>
<comment type="catalytic activity">
    <reaction evidence="5">
        <text>a 3-demethylubiquinol + S-adenosyl-L-methionine = a ubiquinol + S-adenosyl-L-homocysteine + H(+)</text>
        <dbReference type="Rhea" id="RHEA:44380"/>
        <dbReference type="Rhea" id="RHEA-COMP:9566"/>
        <dbReference type="Rhea" id="RHEA-COMP:10914"/>
        <dbReference type="ChEBI" id="CHEBI:15378"/>
        <dbReference type="ChEBI" id="CHEBI:17976"/>
        <dbReference type="ChEBI" id="CHEBI:57856"/>
        <dbReference type="ChEBI" id="CHEBI:59789"/>
        <dbReference type="ChEBI" id="CHEBI:84422"/>
        <dbReference type="EC" id="2.1.1.64"/>
    </reaction>
</comment>
<keyword evidence="3 5" id="KW-0831">Ubiquinone biosynthesis</keyword>
<comment type="pathway">
    <text evidence="5">Cofactor biosynthesis; ubiquinone biosynthesis.</text>
</comment>
<dbReference type="PANTHER" id="PTHR43464:SF19">
    <property type="entry name" value="UBIQUINONE BIOSYNTHESIS O-METHYLTRANSFERASE, MITOCHONDRIAL"/>
    <property type="match status" value="1"/>
</dbReference>
<dbReference type="NCBIfam" id="TIGR01983">
    <property type="entry name" value="UbiG"/>
    <property type="match status" value="1"/>
</dbReference>
<evidence type="ECO:0000256" key="5">
    <source>
        <dbReference type="HAMAP-Rule" id="MF_00472"/>
    </source>
</evidence>
<dbReference type="GO" id="GO:0032259">
    <property type="term" value="P:methylation"/>
    <property type="evidence" value="ECO:0007669"/>
    <property type="project" value="UniProtKB-KW"/>
</dbReference>
<keyword evidence="1 5" id="KW-0489">Methyltransferase</keyword>
<dbReference type="FunFam" id="3.40.50.150:FF:000028">
    <property type="entry name" value="Ubiquinone biosynthesis O-methyltransferase"/>
    <property type="match status" value="1"/>
</dbReference>
<evidence type="ECO:0000256" key="1">
    <source>
        <dbReference type="ARBA" id="ARBA00022603"/>
    </source>
</evidence>
<dbReference type="GO" id="GO:0010420">
    <property type="term" value="F:polyprenyldihydroxybenzoate methyltransferase activity"/>
    <property type="evidence" value="ECO:0007669"/>
    <property type="project" value="InterPro"/>
</dbReference>
<dbReference type="InterPro" id="IPR013216">
    <property type="entry name" value="Methyltransf_11"/>
</dbReference>